<keyword evidence="2" id="KW-1185">Reference proteome</keyword>
<evidence type="ECO:0000313" key="1">
    <source>
        <dbReference type="EMBL" id="MDN4074022.1"/>
    </source>
</evidence>
<organism evidence="1 2">
    <name type="scientific">Fictibacillus terranigra</name>
    <dbReference type="NCBI Taxonomy" id="3058424"/>
    <lineage>
        <taxon>Bacteria</taxon>
        <taxon>Bacillati</taxon>
        <taxon>Bacillota</taxon>
        <taxon>Bacilli</taxon>
        <taxon>Bacillales</taxon>
        <taxon>Fictibacillaceae</taxon>
        <taxon>Fictibacillus</taxon>
    </lineage>
</organism>
<dbReference type="RefSeq" id="WP_290400102.1">
    <property type="nucleotide sequence ID" value="NZ_JAUHLN010000002.1"/>
</dbReference>
<sequence length="103" mass="11836">MKFRCEGLQSWKKFTGNYDAGHNVSYAANNYAWISCWGSFFIRPDGATTGRLAKNRAGILISTVDLNQEYYDSTKAWRKNAMNNKFHSRTLVHDPRNAKRGEL</sequence>
<reference evidence="1" key="1">
    <citation type="submission" date="2023-06" db="EMBL/GenBank/DDBJ databases">
        <title>Draft Genome Sequences of Representative Paenibacillus Polymyxa, Bacillus cereus, Fictibacillus sp., and Brevibacillus agri Strains Isolated from Amazonian Dark Earth.</title>
        <authorList>
            <person name="Pellegrinetti T.A."/>
            <person name="Cunha I.C.M."/>
            <person name="Chaves M.G."/>
            <person name="Freitas A.S."/>
            <person name="Silva A.V.R."/>
            <person name="Tsai S.M."/>
            <person name="Mendes L.W."/>
        </authorList>
    </citation>
    <scope>NUCLEOTIDE SEQUENCE</scope>
    <source>
        <strain evidence="1">CENA-BCM004</strain>
    </source>
</reference>
<dbReference type="EMBL" id="JAUHLN010000002">
    <property type="protein sequence ID" value="MDN4074022.1"/>
    <property type="molecule type" value="Genomic_DNA"/>
</dbReference>
<name>A0ABT8E7X7_9BACL</name>
<dbReference type="Proteomes" id="UP001168694">
    <property type="component" value="Unassembled WGS sequence"/>
</dbReference>
<comment type="caution">
    <text evidence="1">The sequence shown here is derived from an EMBL/GenBank/DDBJ whole genome shotgun (WGS) entry which is preliminary data.</text>
</comment>
<proteinExistence type="predicted"/>
<evidence type="ECO:0000313" key="2">
    <source>
        <dbReference type="Proteomes" id="UP001168694"/>
    </source>
</evidence>
<protein>
    <submittedName>
        <fullName evidence="1">Uncharacterized protein</fullName>
    </submittedName>
</protein>
<accession>A0ABT8E7X7</accession>
<gene>
    <name evidence="1" type="ORF">QYF49_13515</name>
</gene>